<evidence type="ECO:0000313" key="3">
    <source>
        <dbReference type="Proteomes" id="UP000253094"/>
    </source>
</evidence>
<reference evidence="2 3" key="1">
    <citation type="submission" date="2018-06" db="EMBL/GenBank/DDBJ databases">
        <title>Sphaerisporangium craniellae sp. nov., isolated from a marine sponge in the South China Sea.</title>
        <authorList>
            <person name="Li L."/>
        </authorList>
    </citation>
    <scope>NUCLEOTIDE SEQUENCE [LARGE SCALE GENOMIC DNA]</scope>
    <source>
        <strain evidence="2 3">CCTCC AA 208026</strain>
    </source>
</reference>
<dbReference type="EMBL" id="QOIL01000026">
    <property type="protein sequence ID" value="RCG23464.1"/>
    <property type="molecule type" value="Genomic_DNA"/>
</dbReference>
<gene>
    <name evidence="2" type="ORF">DQ384_34500</name>
</gene>
<evidence type="ECO:0000256" key="1">
    <source>
        <dbReference type="SAM" id="MobiDB-lite"/>
    </source>
</evidence>
<dbReference type="Proteomes" id="UP000253094">
    <property type="component" value="Unassembled WGS sequence"/>
</dbReference>
<dbReference type="AlphaFoldDB" id="A0A367EZB0"/>
<keyword evidence="3" id="KW-1185">Reference proteome</keyword>
<name>A0A367EZB0_9ACTN</name>
<proteinExistence type="predicted"/>
<protein>
    <submittedName>
        <fullName evidence="2">Uncharacterized protein</fullName>
    </submittedName>
</protein>
<feature type="region of interest" description="Disordered" evidence="1">
    <location>
        <begin position="60"/>
        <end position="84"/>
    </location>
</feature>
<organism evidence="2 3">
    <name type="scientific">Sphaerisporangium album</name>
    <dbReference type="NCBI Taxonomy" id="509200"/>
    <lineage>
        <taxon>Bacteria</taxon>
        <taxon>Bacillati</taxon>
        <taxon>Actinomycetota</taxon>
        <taxon>Actinomycetes</taxon>
        <taxon>Streptosporangiales</taxon>
        <taxon>Streptosporangiaceae</taxon>
        <taxon>Sphaerisporangium</taxon>
    </lineage>
</organism>
<sequence length="84" mass="9256">MAVKFGPYIYLPPYMEVRRGARLLVIISVSERLGRDPHFVITPPDRQGFGVGVGDTQDAESTAKHLRSVQQLADVTTDEGSERG</sequence>
<comment type="caution">
    <text evidence="2">The sequence shown here is derived from an EMBL/GenBank/DDBJ whole genome shotgun (WGS) entry which is preliminary data.</text>
</comment>
<evidence type="ECO:0000313" key="2">
    <source>
        <dbReference type="EMBL" id="RCG23464.1"/>
    </source>
</evidence>
<dbReference type="RefSeq" id="WP_147268989.1">
    <property type="nucleotide sequence ID" value="NZ_QOIL01000026.1"/>
</dbReference>
<accession>A0A367EZB0</accession>